<keyword evidence="6" id="KW-0539">Nucleus</keyword>
<feature type="region of interest" description="Disordered" evidence="8">
    <location>
        <begin position="434"/>
        <end position="495"/>
    </location>
</feature>
<feature type="domain" description="BZIP" evidence="9">
    <location>
        <begin position="473"/>
        <end position="536"/>
    </location>
</feature>
<keyword evidence="3" id="KW-0805">Transcription regulation</keyword>
<evidence type="ECO:0000256" key="3">
    <source>
        <dbReference type="ARBA" id="ARBA00023015"/>
    </source>
</evidence>
<dbReference type="SUPFAM" id="SSF57959">
    <property type="entry name" value="Leucine zipper domain"/>
    <property type="match status" value="1"/>
</dbReference>
<keyword evidence="11" id="KW-1185">Reference proteome</keyword>
<gene>
    <name evidence="10" type="ORF">MN116_006696</name>
</gene>
<feature type="compositionally biased region" description="Polar residues" evidence="8">
    <location>
        <begin position="434"/>
        <end position="447"/>
    </location>
</feature>
<evidence type="ECO:0000256" key="1">
    <source>
        <dbReference type="ARBA" id="ARBA00004123"/>
    </source>
</evidence>
<proteinExistence type="inferred from homology"/>
<dbReference type="PROSITE" id="PS50217">
    <property type="entry name" value="BZIP"/>
    <property type="match status" value="1"/>
</dbReference>
<evidence type="ECO:0000256" key="2">
    <source>
        <dbReference type="ARBA" id="ARBA00007163"/>
    </source>
</evidence>
<dbReference type="Gene3D" id="1.20.5.170">
    <property type="match status" value="1"/>
</dbReference>
<organism evidence="10 11">
    <name type="scientific">Schistosoma mekongi</name>
    <name type="common">Parasitic worm</name>
    <dbReference type="NCBI Taxonomy" id="38744"/>
    <lineage>
        <taxon>Eukaryota</taxon>
        <taxon>Metazoa</taxon>
        <taxon>Spiralia</taxon>
        <taxon>Lophotrochozoa</taxon>
        <taxon>Platyhelminthes</taxon>
        <taxon>Trematoda</taxon>
        <taxon>Digenea</taxon>
        <taxon>Strigeidida</taxon>
        <taxon>Schistosomatoidea</taxon>
        <taxon>Schistosomatidae</taxon>
        <taxon>Schistosoma</taxon>
    </lineage>
</organism>
<evidence type="ECO:0000256" key="8">
    <source>
        <dbReference type="SAM" id="MobiDB-lite"/>
    </source>
</evidence>
<evidence type="ECO:0000256" key="7">
    <source>
        <dbReference type="SAM" id="Coils"/>
    </source>
</evidence>
<sequence length="859" mass="93984">MSTVSTCSNKLINERNGVASGGSMSTTPPIENFNLHHHGAHSNHHLHHLDNTALYSMNHHMTNTPSSSPFQNEGSLEQRRRNASLPAPHLLLQSKLDYSQTSLLDTHSHNNTSSVNPSNNPYCTSNSMNYSDISEAVNLNHCDQTLDIKQQAYINSTTNTLTTSTSTSITSIAAAASVTNTNYHSGTRNLNYIYSRDNNLLSSPYEHLTDSLSGAYSNSSNNHEYMNYSSNIPESEFGHWSTTASSLTGDMKITSKSSGFRPHIVNDTQQLSSCVNGFPVLSQTAVNATPGFTNMNRCSLTCPTPRNHENHPVHQSGSHITTGSIHPQHHHNTFQSNGYCNTGDNNYENGPHSPSNLICGQGILHSRINSCEIKNPSQVVPNRSSRSASTPTRLLIVSTASPVTSTITMTPDSSTIGFAGNKFGCSSDDGEASPTPTCSSGCPQTPGRTRKPAPTLATGRRNLKGELVDPDEADRRMKRRERNRKSAQKCRERKVQRTHELQSQVECLQLEASRLMQELESWRSRAKHCVALLQHHCPGVSIPYLSCLNEIPACLNNFKEPFDDLSDLLASDKNMDCETQSYGEWKTTKPSGKTYTINEVSDESFISTEEPSSILLPPVNLLHSHVTPNRSKSLFGFSSNNSSTKDDDTCIFTQNSESNKLPIHNQDHDITDSMLVPMSRSTSQVSVRGPASGSSSSSCSTYELSFPSLETNSHNLNETITFKDYSQTNLMSILSSRDESRVISGQDLLDNSVVIMTNKSTPVGDTSSSNGSNSNQKMWSLDYHGCVNKSIAMDCSSPLSPLTTPSTNVVSSQFQNNNNNNNNNKEYQVSMDSKCYDPSSSSSKGSSSSSSTQIHIKTK</sequence>
<reference evidence="10" key="2">
    <citation type="journal article" date="2023" name="Infect Dis Poverty">
        <title>Chromosome-scale genome of the human blood fluke Schistosoma mekongi and its implications for public health.</title>
        <authorList>
            <person name="Zhou M."/>
            <person name="Xu L."/>
            <person name="Xu D."/>
            <person name="Chen W."/>
            <person name="Khan J."/>
            <person name="Hu Y."/>
            <person name="Huang H."/>
            <person name="Wei H."/>
            <person name="Zhang Y."/>
            <person name="Chusongsang P."/>
            <person name="Tanasarnprasert K."/>
            <person name="Hu X."/>
            <person name="Limpanont Y."/>
            <person name="Lv Z."/>
        </authorList>
    </citation>
    <scope>NUCLEOTIDE SEQUENCE</scope>
    <source>
        <strain evidence="10">LV_2022a</strain>
    </source>
</reference>
<dbReference type="InterPro" id="IPR046347">
    <property type="entry name" value="bZIP_sf"/>
</dbReference>
<dbReference type="SMART" id="SM00338">
    <property type="entry name" value="BRLZ"/>
    <property type="match status" value="1"/>
</dbReference>
<feature type="region of interest" description="Disordered" evidence="8">
    <location>
        <begin position="802"/>
        <end position="859"/>
    </location>
</feature>
<dbReference type="AlphaFoldDB" id="A0AAE1Z8J6"/>
<reference evidence="10" key="1">
    <citation type="submission" date="2022-04" db="EMBL/GenBank/DDBJ databases">
        <authorList>
            <person name="Xu L."/>
            <person name="Lv Z."/>
        </authorList>
    </citation>
    <scope>NUCLEOTIDE SEQUENCE</scope>
    <source>
        <strain evidence="10">LV_2022a</strain>
    </source>
</reference>
<evidence type="ECO:0000313" key="11">
    <source>
        <dbReference type="Proteomes" id="UP001292079"/>
    </source>
</evidence>
<evidence type="ECO:0000256" key="4">
    <source>
        <dbReference type="ARBA" id="ARBA00023125"/>
    </source>
</evidence>
<keyword evidence="4" id="KW-0238">DNA-binding</keyword>
<feature type="coiled-coil region" evidence="7">
    <location>
        <begin position="498"/>
        <end position="525"/>
    </location>
</feature>
<dbReference type="PROSITE" id="PS00036">
    <property type="entry name" value="BZIP_BASIC"/>
    <property type="match status" value="1"/>
</dbReference>
<dbReference type="PANTHER" id="PTHR13044">
    <property type="entry name" value="ACTIVATING TRANSCRIPTION FACTOR ATF 4/5"/>
    <property type="match status" value="1"/>
</dbReference>
<comment type="caution">
    <text evidence="10">The sequence shown here is derived from an EMBL/GenBank/DDBJ whole genome shotgun (WGS) entry which is preliminary data.</text>
</comment>
<dbReference type="InterPro" id="IPR004827">
    <property type="entry name" value="bZIP"/>
</dbReference>
<evidence type="ECO:0000256" key="6">
    <source>
        <dbReference type="ARBA" id="ARBA00023242"/>
    </source>
</evidence>
<dbReference type="Pfam" id="PF00170">
    <property type="entry name" value="bZIP_1"/>
    <property type="match status" value="1"/>
</dbReference>
<comment type="similarity">
    <text evidence="2">Belongs to the bZIP family.</text>
</comment>
<feature type="compositionally biased region" description="Polar residues" evidence="8">
    <location>
        <begin position="58"/>
        <end position="75"/>
    </location>
</feature>
<dbReference type="GO" id="GO:0001228">
    <property type="term" value="F:DNA-binding transcription activator activity, RNA polymerase II-specific"/>
    <property type="evidence" value="ECO:0007669"/>
    <property type="project" value="TreeGrafter"/>
</dbReference>
<evidence type="ECO:0000259" key="9">
    <source>
        <dbReference type="PROSITE" id="PS50217"/>
    </source>
</evidence>
<comment type="subcellular location">
    <subcellularLocation>
        <location evidence="1">Nucleus</location>
    </subcellularLocation>
</comment>
<feature type="compositionally biased region" description="Polar residues" evidence="8">
    <location>
        <begin position="1"/>
        <end position="11"/>
    </location>
</feature>
<keyword evidence="5" id="KW-0804">Transcription</keyword>
<feature type="compositionally biased region" description="Low complexity" evidence="8">
    <location>
        <begin position="839"/>
        <end position="851"/>
    </location>
</feature>
<feature type="region of interest" description="Disordered" evidence="8">
    <location>
        <begin position="1"/>
        <end position="23"/>
    </location>
</feature>
<evidence type="ECO:0000256" key="5">
    <source>
        <dbReference type="ARBA" id="ARBA00023163"/>
    </source>
</evidence>
<accession>A0AAE1Z8J6</accession>
<dbReference type="PANTHER" id="PTHR13044:SF14">
    <property type="entry name" value="CRYPTOCEPHAL, ISOFORM A"/>
    <property type="match status" value="1"/>
</dbReference>
<dbReference type="GO" id="GO:0000977">
    <property type="term" value="F:RNA polymerase II transcription regulatory region sequence-specific DNA binding"/>
    <property type="evidence" value="ECO:0007669"/>
    <property type="project" value="TreeGrafter"/>
</dbReference>
<name>A0AAE1Z8J6_SCHME</name>
<protein>
    <recommendedName>
        <fullName evidence="9">BZIP domain-containing protein</fullName>
    </recommendedName>
</protein>
<dbReference type="CDD" id="cd14686">
    <property type="entry name" value="bZIP"/>
    <property type="match status" value="1"/>
</dbReference>
<evidence type="ECO:0000313" key="10">
    <source>
        <dbReference type="EMBL" id="KAK4469110.1"/>
    </source>
</evidence>
<dbReference type="GO" id="GO:0005634">
    <property type="term" value="C:nucleus"/>
    <property type="evidence" value="ECO:0007669"/>
    <property type="project" value="UniProtKB-SubCell"/>
</dbReference>
<dbReference type="Proteomes" id="UP001292079">
    <property type="component" value="Unassembled WGS sequence"/>
</dbReference>
<dbReference type="EMBL" id="JALJAT010000005">
    <property type="protein sequence ID" value="KAK4469110.1"/>
    <property type="molecule type" value="Genomic_DNA"/>
</dbReference>
<keyword evidence="7" id="KW-0175">Coiled coil</keyword>
<feature type="compositionally biased region" description="Basic residues" evidence="8">
    <location>
        <begin position="476"/>
        <end position="488"/>
    </location>
</feature>
<dbReference type="InterPro" id="IPR000837">
    <property type="entry name" value="AP-1"/>
</dbReference>
<dbReference type="PRINTS" id="PR00042">
    <property type="entry name" value="LEUZIPPRFOS"/>
</dbReference>
<feature type="region of interest" description="Disordered" evidence="8">
    <location>
        <begin position="58"/>
        <end position="81"/>
    </location>
</feature>